<gene>
    <name evidence="2" type="ORF">Pla133_52350</name>
</gene>
<dbReference type="KEGG" id="pbap:Pla133_52350"/>
<protein>
    <submittedName>
        <fullName evidence="2">Uncharacterized protein</fullName>
    </submittedName>
</protein>
<proteinExistence type="predicted"/>
<evidence type="ECO:0000313" key="3">
    <source>
        <dbReference type="Proteomes" id="UP000316921"/>
    </source>
</evidence>
<keyword evidence="1" id="KW-0812">Transmembrane</keyword>
<keyword evidence="3" id="KW-1185">Reference proteome</keyword>
<evidence type="ECO:0000256" key="1">
    <source>
        <dbReference type="SAM" id="Phobius"/>
    </source>
</evidence>
<feature type="transmembrane region" description="Helical" evidence="1">
    <location>
        <begin position="12"/>
        <end position="31"/>
    </location>
</feature>
<dbReference type="AlphaFoldDB" id="A0A518BT18"/>
<reference evidence="2 3" key="1">
    <citation type="submission" date="2019-02" db="EMBL/GenBank/DDBJ databases">
        <title>Deep-cultivation of Planctomycetes and their phenomic and genomic characterization uncovers novel biology.</title>
        <authorList>
            <person name="Wiegand S."/>
            <person name="Jogler M."/>
            <person name="Boedeker C."/>
            <person name="Pinto D."/>
            <person name="Vollmers J."/>
            <person name="Rivas-Marin E."/>
            <person name="Kohn T."/>
            <person name="Peeters S.H."/>
            <person name="Heuer A."/>
            <person name="Rast P."/>
            <person name="Oberbeckmann S."/>
            <person name="Bunk B."/>
            <person name="Jeske O."/>
            <person name="Meyerdierks A."/>
            <person name="Storesund J.E."/>
            <person name="Kallscheuer N."/>
            <person name="Luecker S."/>
            <person name="Lage O.M."/>
            <person name="Pohl T."/>
            <person name="Merkel B.J."/>
            <person name="Hornburger P."/>
            <person name="Mueller R.-W."/>
            <person name="Bruemmer F."/>
            <person name="Labrenz M."/>
            <person name="Spormann A.M."/>
            <person name="Op den Camp H."/>
            <person name="Overmann J."/>
            <person name="Amann R."/>
            <person name="Jetten M.S.M."/>
            <person name="Mascher T."/>
            <person name="Medema M.H."/>
            <person name="Devos D.P."/>
            <person name="Kaster A.-K."/>
            <person name="Ovreas L."/>
            <person name="Rohde M."/>
            <person name="Galperin M.Y."/>
            <person name="Jogler C."/>
        </authorList>
    </citation>
    <scope>NUCLEOTIDE SEQUENCE [LARGE SCALE GENOMIC DNA]</scope>
    <source>
        <strain evidence="2 3">Pla133</strain>
    </source>
</reference>
<sequence length="103" mass="10235">MALAGSPLGMSAVAFGITSVIQIGALAGLGAQLGLRTPACIAIIGCLGWLAPMVLTLTRAPASVVGWFDARALGDLNSQTALAAAMVGGSVAVLVTEARRSRT</sequence>
<feature type="transmembrane region" description="Helical" evidence="1">
    <location>
        <begin position="38"/>
        <end position="58"/>
    </location>
</feature>
<dbReference type="EMBL" id="CP036287">
    <property type="protein sequence ID" value="QDU70112.1"/>
    <property type="molecule type" value="Genomic_DNA"/>
</dbReference>
<name>A0A518BT18_9BACT</name>
<organism evidence="2 3">
    <name type="scientific">Engelhardtia mirabilis</name>
    <dbReference type="NCBI Taxonomy" id="2528011"/>
    <lineage>
        <taxon>Bacteria</taxon>
        <taxon>Pseudomonadati</taxon>
        <taxon>Planctomycetota</taxon>
        <taxon>Planctomycetia</taxon>
        <taxon>Planctomycetia incertae sedis</taxon>
        <taxon>Engelhardtia</taxon>
    </lineage>
</organism>
<keyword evidence="1" id="KW-1133">Transmembrane helix</keyword>
<dbReference type="Proteomes" id="UP000316921">
    <property type="component" value="Chromosome"/>
</dbReference>
<keyword evidence="1" id="KW-0472">Membrane</keyword>
<accession>A0A518BT18</accession>
<evidence type="ECO:0000313" key="2">
    <source>
        <dbReference type="EMBL" id="QDU70112.1"/>
    </source>
</evidence>
<feature type="transmembrane region" description="Helical" evidence="1">
    <location>
        <begin position="78"/>
        <end position="96"/>
    </location>
</feature>